<dbReference type="OrthoDB" id="1875751at2759"/>
<keyword evidence="4" id="KW-1185">Reference proteome</keyword>
<dbReference type="PANTHER" id="PTHR48026:SF2">
    <property type="entry name" value="HETEROGENEOUS NUCLEAR RIBONUCLEOPROTEIN A1-RELATED"/>
    <property type="match status" value="1"/>
</dbReference>
<dbReference type="InterPro" id="IPR035979">
    <property type="entry name" value="RBD_domain_sf"/>
</dbReference>
<dbReference type="GO" id="GO:0000398">
    <property type="term" value="P:mRNA splicing, via spliceosome"/>
    <property type="evidence" value="ECO:0007669"/>
    <property type="project" value="TreeGrafter"/>
</dbReference>
<dbReference type="Pfam" id="PF00076">
    <property type="entry name" value="RRM_1"/>
    <property type="match status" value="1"/>
</dbReference>
<keyword evidence="3" id="KW-0687">Ribonucleoprotein</keyword>
<dbReference type="GO" id="GO:0071013">
    <property type="term" value="C:catalytic step 2 spliceosome"/>
    <property type="evidence" value="ECO:0007669"/>
    <property type="project" value="TreeGrafter"/>
</dbReference>
<organism evidence="3 4">
    <name type="scientific">Galemys pyrenaicus</name>
    <name type="common">Iberian desman</name>
    <name type="synonym">Pyrenean desman</name>
    <dbReference type="NCBI Taxonomy" id="202257"/>
    <lineage>
        <taxon>Eukaryota</taxon>
        <taxon>Metazoa</taxon>
        <taxon>Chordata</taxon>
        <taxon>Craniata</taxon>
        <taxon>Vertebrata</taxon>
        <taxon>Euteleostomi</taxon>
        <taxon>Mammalia</taxon>
        <taxon>Eutheria</taxon>
        <taxon>Laurasiatheria</taxon>
        <taxon>Eulipotyphla</taxon>
        <taxon>Talpidae</taxon>
        <taxon>Galemys</taxon>
    </lineage>
</organism>
<reference evidence="3" key="1">
    <citation type="journal article" date="2021" name="Evol. Appl.">
        <title>The genome of the Pyrenean desman and the effects of bottlenecks and inbreeding on the genomic landscape of an endangered species.</title>
        <authorList>
            <person name="Escoda L."/>
            <person name="Castresana J."/>
        </authorList>
    </citation>
    <scope>NUCLEOTIDE SEQUENCE</scope>
    <source>
        <strain evidence="3">IBE-C5619</strain>
    </source>
</reference>
<sequence>ITLFARGCRQVSNVKVSPSTASCLCSALCIESPKELELLRMLFIGGLSFETTYHVLTRNPNTQPSRGFGFVTYTTVEEVDAAMNARPHKVDGRVVGPRGLCQEKILKNPIFVGRIKEDTEKCHLRHSFEQYEKFEVTRIMTTQGKRGFAFRWPVLHPAKEAIVVLEALIVVMEVVLVGMNTSVVEEISLVKVTLVITIMVKVVNMVAEGMAIVDLAVVLVKEELSLVWRKQRSSNSHSSNFRRMTGGHFRGRRLAPVVADANISPNHKTRMALVAPVAAVTVAIEEGFN</sequence>
<evidence type="ECO:0000256" key="1">
    <source>
        <dbReference type="ARBA" id="ARBA00022884"/>
    </source>
</evidence>
<feature type="domain" description="RRM" evidence="2">
    <location>
        <begin position="56"/>
        <end position="90"/>
    </location>
</feature>
<evidence type="ECO:0000313" key="3">
    <source>
        <dbReference type="EMBL" id="KAG8522988.1"/>
    </source>
</evidence>
<dbReference type="GO" id="GO:0003730">
    <property type="term" value="F:mRNA 3'-UTR binding"/>
    <property type="evidence" value="ECO:0007669"/>
    <property type="project" value="TreeGrafter"/>
</dbReference>
<proteinExistence type="predicted"/>
<keyword evidence="1" id="KW-0694">RNA-binding</keyword>
<evidence type="ECO:0000259" key="2">
    <source>
        <dbReference type="Pfam" id="PF00076"/>
    </source>
</evidence>
<dbReference type="AlphaFoldDB" id="A0A8J6ALE6"/>
<dbReference type="Proteomes" id="UP000700334">
    <property type="component" value="Unassembled WGS sequence"/>
</dbReference>
<dbReference type="Gene3D" id="3.30.70.330">
    <property type="match status" value="2"/>
</dbReference>
<dbReference type="SUPFAM" id="SSF54928">
    <property type="entry name" value="RNA-binding domain, RBD"/>
    <property type="match status" value="1"/>
</dbReference>
<dbReference type="InterPro" id="IPR012677">
    <property type="entry name" value="Nucleotide-bd_a/b_plait_sf"/>
</dbReference>
<gene>
    <name evidence="3" type="ORF">J0S82_015439</name>
</gene>
<accession>A0A8J6ALE6</accession>
<feature type="non-terminal residue" evidence="3">
    <location>
        <position position="1"/>
    </location>
</feature>
<dbReference type="PANTHER" id="PTHR48026">
    <property type="entry name" value="HOMOLOGOUS TO DROSOPHILA SQD (SQUID) PROTEIN"/>
    <property type="match status" value="1"/>
</dbReference>
<dbReference type="EMBL" id="JAGFMF010011428">
    <property type="protein sequence ID" value="KAG8522988.1"/>
    <property type="molecule type" value="Genomic_DNA"/>
</dbReference>
<protein>
    <submittedName>
        <fullName evidence="3">Heterogeneous nuclear ribonucleoprotein A1</fullName>
    </submittedName>
</protein>
<name>A0A8J6ALE6_GALPY</name>
<dbReference type="InterPro" id="IPR000504">
    <property type="entry name" value="RRM_dom"/>
</dbReference>
<comment type="caution">
    <text evidence="3">The sequence shown here is derived from an EMBL/GenBank/DDBJ whole genome shotgun (WGS) entry which is preliminary data.</text>
</comment>
<evidence type="ECO:0000313" key="4">
    <source>
        <dbReference type="Proteomes" id="UP000700334"/>
    </source>
</evidence>